<keyword evidence="3" id="KW-1185">Reference proteome</keyword>
<sequence length="169" mass="18578">MVSTLDSESSDPSSNLGGTFPFRQRPAVFYSVSSRKRTRASDARCLDALSRPRILLSPALDPTVWVPRRRLPGPATLLPPPVPRSRVPRALPPPPEENRLLRVARSTRTWRAGGGGTSPRRPRWTLATLPIAGHRRPRPRRPGAQRPSQCHLLVGSPWVSGAKGRGCSH</sequence>
<feature type="region of interest" description="Disordered" evidence="1">
    <location>
        <begin position="73"/>
        <end position="98"/>
    </location>
</feature>
<dbReference type="EMBL" id="JAIQCJ010002039">
    <property type="protein sequence ID" value="KAJ8784770.1"/>
    <property type="molecule type" value="Genomic_DNA"/>
</dbReference>
<organism evidence="2 3">
    <name type="scientific">Eschrichtius robustus</name>
    <name type="common">California gray whale</name>
    <name type="synonym">Eschrichtius gibbosus</name>
    <dbReference type="NCBI Taxonomy" id="9764"/>
    <lineage>
        <taxon>Eukaryota</taxon>
        <taxon>Metazoa</taxon>
        <taxon>Chordata</taxon>
        <taxon>Craniata</taxon>
        <taxon>Vertebrata</taxon>
        <taxon>Euteleostomi</taxon>
        <taxon>Mammalia</taxon>
        <taxon>Eutheria</taxon>
        <taxon>Laurasiatheria</taxon>
        <taxon>Artiodactyla</taxon>
        <taxon>Whippomorpha</taxon>
        <taxon>Cetacea</taxon>
        <taxon>Mysticeti</taxon>
        <taxon>Eschrichtiidae</taxon>
        <taxon>Eschrichtius</taxon>
    </lineage>
</organism>
<comment type="caution">
    <text evidence="2">The sequence shown here is derived from an EMBL/GenBank/DDBJ whole genome shotgun (WGS) entry which is preliminary data.</text>
</comment>
<evidence type="ECO:0000313" key="2">
    <source>
        <dbReference type="EMBL" id="KAJ8784770.1"/>
    </source>
</evidence>
<feature type="region of interest" description="Disordered" evidence="1">
    <location>
        <begin position="1"/>
        <end position="21"/>
    </location>
</feature>
<feature type="compositionally biased region" description="Low complexity" evidence="1">
    <location>
        <begin position="1"/>
        <end position="14"/>
    </location>
</feature>
<accession>A0AB34H255</accession>
<dbReference type="Proteomes" id="UP001159641">
    <property type="component" value="Unassembled WGS sequence"/>
</dbReference>
<reference evidence="2 3" key="1">
    <citation type="submission" date="2022-11" db="EMBL/GenBank/DDBJ databases">
        <title>Whole genome sequence of Eschrichtius robustus ER-17-0199.</title>
        <authorList>
            <person name="Bruniche-Olsen A."/>
            <person name="Black A.N."/>
            <person name="Fields C.J."/>
            <person name="Walden K."/>
            <person name="Dewoody J.A."/>
        </authorList>
    </citation>
    <scope>NUCLEOTIDE SEQUENCE [LARGE SCALE GENOMIC DNA]</scope>
    <source>
        <strain evidence="2">ER-17-0199</strain>
        <tissue evidence="2">Blubber</tissue>
    </source>
</reference>
<evidence type="ECO:0000256" key="1">
    <source>
        <dbReference type="SAM" id="MobiDB-lite"/>
    </source>
</evidence>
<name>A0AB34H255_ESCRO</name>
<proteinExistence type="predicted"/>
<dbReference type="AlphaFoldDB" id="A0AB34H255"/>
<evidence type="ECO:0000313" key="3">
    <source>
        <dbReference type="Proteomes" id="UP001159641"/>
    </source>
</evidence>
<protein>
    <submittedName>
        <fullName evidence="2">Uncharacterized protein</fullName>
    </submittedName>
</protein>
<gene>
    <name evidence="2" type="ORF">J1605_007910</name>
</gene>